<gene>
    <name evidence="3" type="ORF">GCM10009560_16280</name>
</gene>
<accession>A0ABN1NY23</accession>
<reference evidence="3 4" key="1">
    <citation type="journal article" date="2019" name="Int. J. Syst. Evol. Microbiol.">
        <title>The Global Catalogue of Microorganisms (GCM) 10K type strain sequencing project: providing services to taxonomists for standard genome sequencing and annotation.</title>
        <authorList>
            <consortium name="The Broad Institute Genomics Platform"/>
            <consortium name="The Broad Institute Genome Sequencing Center for Infectious Disease"/>
            <person name="Wu L."/>
            <person name="Ma J."/>
        </authorList>
    </citation>
    <scope>NUCLEOTIDE SEQUENCE [LARGE SCALE GENOMIC DNA]</scope>
    <source>
        <strain evidence="3 4">JCM 11136</strain>
    </source>
</reference>
<comment type="caution">
    <text evidence="3">The sequence shown here is derived from an EMBL/GenBank/DDBJ whole genome shotgun (WGS) entry which is preliminary data.</text>
</comment>
<proteinExistence type="predicted"/>
<dbReference type="RefSeq" id="WP_343949094.1">
    <property type="nucleotide sequence ID" value="NZ_BAAAHQ010000007.1"/>
</dbReference>
<feature type="region of interest" description="Disordered" evidence="1">
    <location>
        <begin position="1"/>
        <end position="21"/>
    </location>
</feature>
<protein>
    <recommendedName>
        <fullName evidence="2">N-terminal domain-containing protein</fullName>
    </recommendedName>
</protein>
<sequence>MARTTTPRRKRRRVTDDMKNKAAENKAVANALLENYAALLLADPGELDLFCAMAASIGVKHDPASDEPGYSLQNALLLAAQRRPISHCGSYQYWLTQGRCVKSGEKGMVTFRRAGRKKEDGEEDKKASEKGEITIAPKARWFVKGGTFDARQTRPIETCLFCGTTPASADDTTTECPATCDVFALRSGPAVDPGAALTLAEEIVAAGEDEDDL</sequence>
<dbReference type="Pfam" id="PF08401">
    <property type="entry name" value="ArdcN"/>
    <property type="match status" value="1"/>
</dbReference>
<feature type="domain" description="N-terminal" evidence="2">
    <location>
        <begin position="67"/>
        <end position="135"/>
    </location>
</feature>
<evidence type="ECO:0000313" key="4">
    <source>
        <dbReference type="Proteomes" id="UP001501578"/>
    </source>
</evidence>
<dbReference type="InterPro" id="IPR013610">
    <property type="entry name" value="ArdC_N"/>
</dbReference>
<dbReference type="Proteomes" id="UP001501578">
    <property type="component" value="Unassembled WGS sequence"/>
</dbReference>
<feature type="compositionally biased region" description="Basic residues" evidence="1">
    <location>
        <begin position="1"/>
        <end position="13"/>
    </location>
</feature>
<dbReference type="EMBL" id="BAAAHQ010000007">
    <property type="protein sequence ID" value="GAA0918976.1"/>
    <property type="molecule type" value="Genomic_DNA"/>
</dbReference>
<organism evidence="3 4">
    <name type="scientific">Nonomuraea longicatena</name>
    <dbReference type="NCBI Taxonomy" id="83682"/>
    <lineage>
        <taxon>Bacteria</taxon>
        <taxon>Bacillati</taxon>
        <taxon>Actinomycetota</taxon>
        <taxon>Actinomycetes</taxon>
        <taxon>Streptosporangiales</taxon>
        <taxon>Streptosporangiaceae</taxon>
        <taxon>Nonomuraea</taxon>
    </lineage>
</organism>
<name>A0ABN1NY23_9ACTN</name>
<evidence type="ECO:0000256" key="1">
    <source>
        <dbReference type="SAM" id="MobiDB-lite"/>
    </source>
</evidence>
<keyword evidence="4" id="KW-1185">Reference proteome</keyword>
<evidence type="ECO:0000259" key="2">
    <source>
        <dbReference type="Pfam" id="PF08401"/>
    </source>
</evidence>
<evidence type="ECO:0000313" key="3">
    <source>
        <dbReference type="EMBL" id="GAA0918976.1"/>
    </source>
</evidence>